<proteinExistence type="predicted"/>
<organism evidence="1">
    <name type="scientific">Clostridium symbiosum</name>
    <name type="common">Bacteroides symbiosus</name>
    <dbReference type="NCBI Taxonomy" id="1512"/>
    <lineage>
        <taxon>Bacteria</taxon>
        <taxon>Bacillati</taxon>
        <taxon>Bacillota</taxon>
        <taxon>Clostridia</taxon>
        <taxon>Lachnospirales</taxon>
        <taxon>Lachnospiraceae</taxon>
        <taxon>Otoolea</taxon>
    </lineage>
</organism>
<accession>A0A6N3HL60</accession>
<dbReference type="AlphaFoldDB" id="A0A6N3HL60"/>
<gene>
    <name evidence="1" type="ORF">CSLFYP84_03991</name>
</gene>
<reference evidence="1" key="1">
    <citation type="submission" date="2019-11" db="EMBL/GenBank/DDBJ databases">
        <authorList>
            <person name="Feng L."/>
        </authorList>
    </citation>
    <scope>NUCLEOTIDE SEQUENCE</scope>
    <source>
        <strain evidence="1">CsymbiosumLFYP84</strain>
    </source>
</reference>
<dbReference type="EMBL" id="CACRUA010000062">
    <property type="protein sequence ID" value="VYU77604.1"/>
    <property type="molecule type" value="Genomic_DNA"/>
</dbReference>
<evidence type="ECO:0000313" key="1">
    <source>
        <dbReference type="EMBL" id="VYU77604.1"/>
    </source>
</evidence>
<sequence>MDTESKELLLKHIKKGKYVSEPIFSICKIMKGGDMELFAKSCCDRIEEGGLRDGVHVFRMKPASWGLGVDAYGLKLCRAVLEAYLQPEYLDEIEEATQAHSSWIININNMLYALNRMDKKSLLKAEPEAFGYKASSEDYNDIADIFRTTLRYRRFPCNLRPFAERLFFTCCLLAEYRGPANILIPFAKGAWDMWENDGRHETGNGTYSNALWRFLASRGGASKVHRLQGDDLAKYIYLEVKAYRKEKWKEINHIKNKSCLEIENRYKEIKMVLDAIGRLTPQKLLQLYPVTKEYDGERWDCKDYFYTMDKLKQWPPDKPIGTAQEVACLLWDYQNTDLEIMLLQWLNAVDDLKIYCNKNGPSDRFHDLMLKKGRDHNGRNTENADN</sequence>
<name>A0A6N3HL60_CLOSY</name>
<protein>
    <submittedName>
        <fullName evidence="1">Uncharacterized protein</fullName>
    </submittedName>
</protein>